<feature type="domain" description="PLAT" evidence="3">
    <location>
        <begin position="808"/>
        <end position="927"/>
    </location>
</feature>
<feature type="domain" description="PLAT" evidence="3">
    <location>
        <begin position="937"/>
        <end position="1055"/>
    </location>
</feature>
<dbReference type="PROSITE" id="PS50095">
    <property type="entry name" value="PLAT"/>
    <property type="match status" value="17"/>
</dbReference>
<feature type="domain" description="PLAT" evidence="3">
    <location>
        <begin position="1066"/>
        <end position="1202"/>
    </location>
</feature>
<feature type="domain" description="PLAT" evidence="3">
    <location>
        <begin position="1851"/>
        <end position="1967"/>
    </location>
</feature>
<feature type="compositionally biased region" description="Low complexity" evidence="2">
    <location>
        <begin position="23"/>
        <end position="32"/>
    </location>
</feature>
<feature type="domain" description="PLAT" evidence="3">
    <location>
        <begin position="1980"/>
        <end position="2095"/>
    </location>
</feature>
<accession>A0ABN8QE73</accession>
<feature type="domain" description="PLAT" evidence="3">
    <location>
        <begin position="2380"/>
        <end position="2496"/>
    </location>
</feature>
<feature type="domain" description="PLAT" evidence="3">
    <location>
        <begin position="681"/>
        <end position="796"/>
    </location>
</feature>
<dbReference type="Pfam" id="PF01477">
    <property type="entry name" value="PLAT"/>
    <property type="match status" value="17"/>
</dbReference>
<feature type="domain" description="PLAT" evidence="3">
    <location>
        <begin position="417"/>
        <end position="533"/>
    </location>
</feature>
<protein>
    <recommendedName>
        <fullName evidence="3">PLAT domain-containing protein</fullName>
    </recommendedName>
</protein>
<evidence type="ECO:0000313" key="5">
    <source>
        <dbReference type="Proteomes" id="UP001159427"/>
    </source>
</evidence>
<dbReference type="InterPro" id="IPR052970">
    <property type="entry name" value="Inner_ear_hair_cell_LOXHD"/>
</dbReference>
<dbReference type="SUPFAM" id="SSF49723">
    <property type="entry name" value="Lipase/lipooxygenase domain (PLAT/LH2 domain)"/>
    <property type="match status" value="17"/>
</dbReference>
<feature type="compositionally biased region" description="Basic residues" evidence="2">
    <location>
        <begin position="135"/>
        <end position="148"/>
    </location>
</feature>
<feature type="domain" description="PLAT" evidence="3">
    <location>
        <begin position="1503"/>
        <end position="1627"/>
    </location>
</feature>
<feature type="domain" description="PLAT" evidence="3">
    <location>
        <begin position="2105"/>
        <end position="2224"/>
    </location>
</feature>
<dbReference type="Gene3D" id="2.60.60.20">
    <property type="entry name" value="PLAT/LH2 domain"/>
    <property type="match status" value="1"/>
</dbReference>
<evidence type="ECO:0000259" key="3">
    <source>
        <dbReference type="PROSITE" id="PS50095"/>
    </source>
</evidence>
<feature type="domain" description="PLAT" evidence="3">
    <location>
        <begin position="150"/>
        <end position="278"/>
    </location>
</feature>
<dbReference type="PANTHER" id="PTHR45901">
    <property type="entry name" value="PROTEIN CBG12474"/>
    <property type="match status" value="1"/>
</dbReference>
<evidence type="ECO:0000256" key="1">
    <source>
        <dbReference type="PROSITE-ProRule" id="PRU00152"/>
    </source>
</evidence>
<name>A0ABN8QE73_9CNID</name>
<evidence type="ECO:0000313" key="4">
    <source>
        <dbReference type="EMBL" id="CAH3162858.1"/>
    </source>
</evidence>
<gene>
    <name evidence="4" type="ORF">PEVE_00004415</name>
</gene>
<dbReference type="EMBL" id="CALNXI010001274">
    <property type="protein sequence ID" value="CAH3162858.1"/>
    <property type="molecule type" value="Genomic_DNA"/>
</dbReference>
<organism evidence="4 5">
    <name type="scientific">Porites evermanni</name>
    <dbReference type="NCBI Taxonomy" id="104178"/>
    <lineage>
        <taxon>Eukaryota</taxon>
        <taxon>Metazoa</taxon>
        <taxon>Cnidaria</taxon>
        <taxon>Anthozoa</taxon>
        <taxon>Hexacorallia</taxon>
        <taxon>Scleractinia</taxon>
        <taxon>Fungiina</taxon>
        <taxon>Poritidae</taxon>
        <taxon>Porites</taxon>
    </lineage>
</organism>
<feature type="compositionally biased region" description="Polar residues" evidence="2">
    <location>
        <begin position="68"/>
        <end position="80"/>
    </location>
</feature>
<feature type="domain" description="PLAT" evidence="3">
    <location>
        <begin position="2238"/>
        <end position="2363"/>
    </location>
</feature>
<dbReference type="SMART" id="SM00308">
    <property type="entry name" value="LH2"/>
    <property type="match status" value="16"/>
</dbReference>
<proteinExistence type="predicted"/>
<dbReference type="CDD" id="cd01756">
    <property type="entry name" value="PLAT_repeat"/>
    <property type="match status" value="13"/>
</dbReference>
<comment type="caution">
    <text evidence="1">Lacks conserved residue(s) required for the propagation of feature annotation.</text>
</comment>
<feature type="domain" description="PLAT" evidence="3">
    <location>
        <begin position="1218"/>
        <end position="1336"/>
    </location>
</feature>
<dbReference type="Gene3D" id="2.40.180.10">
    <property type="entry name" value="Catalase core domain"/>
    <property type="match status" value="16"/>
</dbReference>
<feature type="region of interest" description="Disordered" evidence="2">
    <location>
        <begin position="1"/>
        <end position="94"/>
    </location>
</feature>
<feature type="compositionally biased region" description="Low complexity" evidence="2">
    <location>
        <begin position="1794"/>
        <end position="1811"/>
    </location>
</feature>
<comment type="caution">
    <text evidence="4">The sequence shown here is derived from an EMBL/GenBank/DDBJ whole genome shotgun (WGS) entry which is preliminary data.</text>
</comment>
<evidence type="ECO:0000256" key="2">
    <source>
        <dbReference type="SAM" id="MobiDB-lite"/>
    </source>
</evidence>
<feature type="domain" description="PLAT" evidence="3">
    <location>
        <begin position="1373"/>
        <end position="1490"/>
    </location>
</feature>
<dbReference type="PANTHER" id="PTHR45901:SF3">
    <property type="entry name" value="LIPOXYGENASE HOMOLOGY DOMAIN-CONTAINING PROTEIN 1"/>
    <property type="match status" value="1"/>
</dbReference>
<reference evidence="4 5" key="1">
    <citation type="submission" date="2022-05" db="EMBL/GenBank/DDBJ databases">
        <authorList>
            <consortium name="Genoscope - CEA"/>
            <person name="William W."/>
        </authorList>
    </citation>
    <scope>NUCLEOTIDE SEQUENCE [LARGE SCALE GENOMIC DNA]</scope>
</reference>
<dbReference type="InterPro" id="IPR036392">
    <property type="entry name" value="PLAT/LH2_dom_sf"/>
</dbReference>
<feature type="domain" description="PLAT" evidence="3">
    <location>
        <begin position="548"/>
        <end position="668"/>
    </location>
</feature>
<dbReference type="Proteomes" id="UP001159427">
    <property type="component" value="Unassembled WGS sequence"/>
</dbReference>
<feature type="domain" description="PLAT" evidence="3">
    <location>
        <begin position="1655"/>
        <end position="1773"/>
    </location>
</feature>
<dbReference type="InterPro" id="IPR001024">
    <property type="entry name" value="PLAT/LH2_dom"/>
</dbReference>
<feature type="region of interest" description="Disordered" evidence="2">
    <location>
        <begin position="127"/>
        <end position="148"/>
    </location>
</feature>
<sequence length="2500" mass="280949">MQSSEAVKGVLQDTHLLNTGFGRPEPTRTTQTTRHRARPVSAPPASQPRWRFPNSPEPKRARKFHVSLNHTPFESRTSQKAPYAPRATIGGSTTLRGKEFSPAVYNSLSDPHLNPYFSRKFGKSASLRESGVSKSKGRKGSSSKTKKKGVTYKVVVKTGAKKNGGTDAKVFAEFRGTTGKFTRHLTHQMDSAVPSAFIATLPPFQFHSGSTETFNIKGPDIGELIQLTIQHDGRERKQGWFLDEIQVTDPKKPQSWIFPCYQWLSLYESDCQIRRSLKPLVHKKSEKVVYVIEVYTGDKAGAGTDAHVFVTLFGKRGLTPKTQLISRTDDAFERKKKDVFKIKTTDIGPLRKLTVEHDNFGFSAGWFLDKIIVYCREREDRRFYFPCNQWLAKDEGDGLIVRQLTATTDSSAAFEGHPYLVHTFTGDKRGAGTDANVVITIFGEEGDSGEKKLENARNNFERAKKDSFKVICGTYLGRLTKIRIGHDNSGLGPGWFLNKVTVEDPKTGEAVDFPCRRWLSRTEDDRQISRELIRGDTKDEDMIVDKGIPYHIHVTTGDVRNASTNARVYVILHGGEDGESNSGKLWLQNEKKDNFERGRTDIFTVETTDMLSPLHHLTIGHDNSGLGAGWYCEKVVVDCPSSGHQQIFLCQKWLADDEGDQLMERDLYESEDMRLKRRPKTVWNVWVWTSDMRGAGTDANVFVTMYGDKGKTDEVPIGNATDNFEQGQLDKFKLELTSVGKPYKLRIRHDDSKPFSDWHLEKIQMENARSSIKCSFKCNRWLSKSEEDHQIIRELPAIILGREPLPVHVYQVFVHTGDKRGAGTNANIFLNIFGELGDTGDRPLKESKSNRDKFERNQVDEFLIEAVSLKGLQKVRVGHDSSGAGAGWFLDKVVIKDPEDNTKEYVFPCNRWLAKDEDDGLIVRELPLGGTSLLNTTSYLVSVKTGDVRGAGTDANVFVQIYGDKGDTGKLQLRSAENTKNKFERGRTDQFVLEAVDIGKTEMLRISHDNKGTNAGWFLDDVTVDIPSRGDKVVFPCHRWLADDEDDGKIERELYPGQQTHTNPKVPYEVTVYTGDVRGAGTNANVFLVMYGENGKSDRFDLRNKSDNFERAQVDKFKVENEDVGPLLKIRIGHDNNGMGSAWFLDKVEIRRVKPEEKEPRKKRRTSQAAEMGDGDEFNYLFVCNRWLARDEDDGQIVRELVPVDASGKPRRGSLAENTYRVHVFTGDVSNAGTNSNVFICVYGEHGDTGEQKLEKSETHMDKFERNNEDIFSFNCINIGKISKVKVWHDNSGLKPAWHLDRIEINDKLAEENYVFPCNRWLATSEDDGQICRELGAVDDRAMQLQRKRSLSRKASVVSNVDGVDLEAKARMNTYEVSVVTGDVRGAGTNANVYIILFGEEDDTGKVPLKTSRTFKNKFERGQTDVFTIDALVGEVQKIRIGHDNKGGFAGWFLDKVIIDVPSLGQRLVFPCGRWLDKGKDDGQLERELVPGVDAEESYTPYVPYEITVYTSDMMGAGTSANVYLVLYGSDAATEEVVLADTSKKKKDSFKRGSVDQFVKELDNVGDLIEKIRIGHDNKGITPGWHLDKVEVRRLQEDGETSTTYTFPCKRWLAKDEDDGSVVRELIPQRVVEESVTEDGEFKTREVNQETLELRKYKIHVFTGDVKGAGTDANVFITIYGEYGDTGERQLGKSETHSNKFERRNEDVFTLEAAELGNIYKLKLRHDNSNISPSWFVDRVDIRDVETDKLYPFICERWLSKKKEEGKIQRTLYVKGYEGERSTLGTMSMASLGGSLGARRSSRSSLGSSRSSLHRSNESLPTASRSASADAIFMKEFSEGKKEAAAAGEAIAYTIRVTTGDQSDAGCQAQAHIVLIGTEAATEKIPLVLIQKESFTPGLTETFSVEAVDVGEVKKIELSNNAYGADSGWFVKEVEVDVPTSGKKYFFPCNRWLSENKEDGKVVRVLSAADNQLVTYKPHVPYEMTVYTGDVKSAGTDSAISMTMFGTEGTTPEFVLDKDESRFERACVDLIRMDLDDVGKLLKVRIAVDGKGTRPDWFLEKMIVRNMETHSASVFKCNDWFSKTEGKLVKEIPAETDGEEMLKKTTYKINVKTGDVMGAGTDANVFMVMFGENGDSGELALKNSETYRDKFERNHTDVFTFNNLLTLGDLTKVRIWHDNKFLGANWYLESVEIVDESTDEKFLFPCNRWLAKDKDDGSLVRELTCANPKKSADSRTPTSFELTFLTSDKQNAGTTQNAWIVLEGEERKSQEYVIENSAKNKVLRRGQTDTFKFVTKRLGSLTHVTIGHRRREGSTVKGTGKETGWFLHELIVSAQQSGEKYVFPCRQWIPLSSDKNDAVRLECKTSEKPRAAAIRDLQPVQYLVEVFTADVSHAGTDANVSITLYGANGDTGQRQLTKKFVNLFERGQTDDFKIEALDLGQLTRLRIEHDNKGFGAGWMLDKVVVTNLTSQEKVTFSCGQWLDKKKGDGKICRDLLPLPS</sequence>
<feature type="region of interest" description="Disordered" evidence="2">
    <location>
        <begin position="1794"/>
        <end position="1822"/>
    </location>
</feature>
<feature type="domain" description="PLAT" evidence="3">
    <location>
        <begin position="288"/>
        <end position="405"/>
    </location>
</feature>
<keyword evidence="5" id="KW-1185">Reference proteome</keyword>